<dbReference type="PANTHER" id="PTHR42935:SF1">
    <property type="entry name" value="SLR0930 PROTEIN"/>
    <property type="match status" value="1"/>
</dbReference>
<dbReference type="GO" id="GO:0005524">
    <property type="term" value="F:ATP binding"/>
    <property type="evidence" value="ECO:0007669"/>
    <property type="project" value="UniProtKB-KW"/>
</dbReference>
<dbReference type="Gene3D" id="3.40.50.300">
    <property type="entry name" value="P-loop containing nucleotide triphosphate hydrolases"/>
    <property type="match status" value="1"/>
</dbReference>
<sequence length="393" mass="43712">MKSTRDLSSGLHSLVIFRNLLQDPVISRLLSLLDSDPASGSPFVDAYCEFAAALFSRTDDFSAYLLNAVLEDENFYVTGGRSRRSPLLEETLERELSFLQQLAAFDGSDLRSRAPEAALLPAWKTSEADFYASYREALADLPKNGYGIYAKYHVFTVADSHLVPVRHPDPQRLSELSGYEAERSKIIANTLALIEGRPAVNALLYGDAGTGKSSTVKAIANEYADRGLRLIEVKKNQLYQIPDLMDSLSSNPLKFILFIDDLSFSSNDNDFAALKAILEGSVNSHSPNLIVYATSNRRHLIKESFADREGDDLHLADTMQELLSLSARFGLTVTFSRPDKDLYLQIVQDLASLYDLKIDREELIRKAESYAIRSGGRSPRTAKQLIEQLKSLG</sequence>
<dbReference type="PANTHER" id="PTHR42935">
    <property type="entry name" value="SLR0930 PROTEIN"/>
    <property type="match status" value="1"/>
</dbReference>
<feature type="domain" description="AAA+ ATPase" evidence="1">
    <location>
        <begin position="198"/>
        <end position="339"/>
    </location>
</feature>
<dbReference type="Proteomes" id="UP000886780">
    <property type="component" value="Unassembled WGS sequence"/>
</dbReference>
<proteinExistence type="predicted"/>
<keyword evidence="2" id="KW-0547">Nucleotide-binding</keyword>
<evidence type="ECO:0000313" key="2">
    <source>
        <dbReference type="EMBL" id="HIX51523.1"/>
    </source>
</evidence>
<dbReference type="InterPro" id="IPR008533">
    <property type="entry name" value="DUF815"/>
</dbReference>
<dbReference type="Pfam" id="PF05673">
    <property type="entry name" value="DUF815"/>
    <property type="match status" value="1"/>
</dbReference>
<accession>A0A9D1W3J3</accession>
<dbReference type="SUPFAM" id="SSF52540">
    <property type="entry name" value="P-loop containing nucleoside triphosphate hydrolases"/>
    <property type="match status" value="1"/>
</dbReference>
<dbReference type="EMBL" id="DXEU01000030">
    <property type="protein sequence ID" value="HIX51523.1"/>
    <property type="molecule type" value="Genomic_DNA"/>
</dbReference>
<name>A0A9D1W3J3_9FIRM</name>
<organism evidence="2 3">
    <name type="scientific">Candidatus Lachnoclostridium stercoripullorum</name>
    <dbReference type="NCBI Taxonomy" id="2838635"/>
    <lineage>
        <taxon>Bacteria</taxon>
        <taxon>Bacillati</taxon>
        <taxon>Bacillota</taxon>
        <taxon>Clostridia</taxon>
        <taxon>Lachnospirales</taxon>
        <taxon>Lachnospiraceae</taxon>
    </lineage>
</organism>
<comment type="caution">
    <text evidence="2">The sequence shown here is derived from an EMBL/GenBank/DDBJ whole genome shotgun (WGS) entry which is preliminary data.</text>
</comment>
<reference evidence="2" key="1">
    <citation type="journal article" date="2021" name="PeerJ">
        <title>Extensive microbial diversity within the chicken gut microbiome revealed by metagenomics and culture.</title>
        <authorList>
            <person name="Gilroy R."/>
            <person name="Ravi A."/>
            <person name="Getino M."/>
            <person name="Pursley I."/>
            <person name="Horton D.L."/>
            <person name="Alikhan N.F."/>
            <person name="Baker D."/>
            <person name="Gharbi K."/>
            <person name="Hall N."/>
            <person name="Watson M."/>
            <person name="Adriaenssens E.M."/>
            <person name="Foster-Nyarko E."/>
            <person name="Jarju S."/>
            <person name="Secka A."/>
            <person name="Antonio M."/>
            <person name="Oren A."/>
            <person name="Chaudhuri R.R."/>
            <person name="La Ragione R."/>
            <person name="Hildebrand F."/>
            <person name="Pallen M.J."/>
        </authorList>
    </citation>
    <scope>NUCLEOTIDE SEQUENCE</scope>
    <source>
        <strain evidence="2">ChiGjej4B4-12881</strain>
    </source>
</reference>
<dbReference type="CDD" id="cd00009">
    <property type="entry name" value="AAA"/>
    <property type="match status" value="1"/>
</dbReference>
<dbReference type="AlphaFoldDB" id="A0A9D1W3J3"/>
<evidence type="ECO:0000259" key="1">
    <source>
        <dbReference type="SMART" id="SM00382"/>
    </source>
</evidence>
<evidence type="ECO:0000313" key="3">
    <source>
        <dbReference type="Proteomes" id="UP000886780"/>
    </source>
</evidence>
<dbReference type="InterPro" id="IPR003593">
    <property type="entry name" value="AAA+_ATPase"/>
</dbReference>
<gene>
    <name evidence="2" type="ORF">IAA28_01805</name>
</gene>
<reference evidence="2" key="2">
    <citation type="submission" date="2021-04" db="EMBL/GenBank/DDBJ databases">
        <authorList>
            <person name="Gilroy R."/>
        </authorList>
    </citation>
    <scope>NUCLEOTIDE SEQUENCE</scope>
    <source>
        <strain evidence="2">ChiGjej4B4-12881</strain>
    </source>
</reference>
<keyword evidence="2" id="KW-0067">ATP-binding</keyword>
<protein>
    <submittedName>
        <fullName evidence="2">ATP-binding protein</fullName>
    </submittedName>
</protein>
<dbReference type="SMART" id="SM00382">
    <property type="entry name" value="AAA"/>
    <property type="match status" value="1"/>
</dbReference>
<dbReference type="InterPro" id="IPR027417">
    <property type="entry name" value="P-loop_NTPase"/>
</dbReference>